<proteinExistence type="predicted"/>
<gene>
    <name evidence="1" type="ORF">PVK06_012219</name>
</gene>
<sequence>MPEHLDKPLCDSYEMPSCETTKTFNSEVLLNMLDMMAQMMKMVQEIFKALPPRKEVVLDFRNFDYEDPYTINNYDEIHGKIQRELGTRDHGDKLNIVEVVFDPIDIVVDVIVKCLCFTWITRLTSMQYLKGVCELLRTQ</sequence>
<reference evidence="1 2" key="1">
    <citation type="submission" date="2023-03" db="EMBL/GenBank/DDBJ databases">
        <title>WGS of Gossypium arboreum.</title>
        <authorList>
            <person name="Yu D."/>
        </authorList>
    </citation>
    <scope>NUCLEOTIDE SEQUENCE [LARGE SCALE GENOMIC DNA]</scope>
    <source>
        <tissue evidence="1">Leaf</tissue>
    </source>
</reference>
<evidence type="ECO:0000313" key="1">
    <source>
        <dbReference type="EMBL" id="KAK5836431.1"/>
    </source>
</evidence>
<organism evidence="1 2">
    <name type="scientific">Gossypium arboreum</name>
    <name type="common">Tree cotton</name>
    <name type="synonym">Gossypium nanking</name>
    <dbReference type="NCBI Taxonomy" id="29729"/>
    <lineage>
        <taxon>Eukaryota</taxon>
        <taxon>Viridiplantae</taxon>
        <taxon>Streptophyta</taxon>
        <taxon>Embryophyta</taxon>
        <taxon>Tracheophyta</taxon>
        <taxon>Spermatophyta</taxon>
        <taxon>Magnoliopsida</taxon>
        <taxon>eudicotyledons</taxon>
        <taxon>Gunneridae</taxon>
        <taxon>Pentapetalae</taxon>
        <taxon>rosids</taxon>
        <taxon>malvids</taxon>
        <taxon>Malvales</taxon>
        <taxon>Malvaceae</taxon>
        <taxon>Malvoideae</taxon>
        <taxon>Gossypium</taxon>
    </lineage>
</organism>
<comment type="caution">
    <text evidence="1">The sequence shown here is derived from an EMBL/GenBank/DDBJ whole genome shotgun (WGS) entry which is preliminary data.</text>
</comment>
<dbReference type="Proteomes" id="UP001358586">
    <property type="component" value="Chromosome 4"/>
</dbReference>
<evidence type="ECO:0000313" key="2">
    <source>
        <dbReference type="Proteomes" id="UP001358586"/>
    </source>
</evidence>
<dbReference type="EMBL" id="JARKNE010000004">
    <property type="protein sequence ID" value="KAK5836431.1"/>
    <property type="molecule type" value="Genomic_DNA"/>
</dbReference>
<accession>A0ABR0QB66</accession>
<keyword evidence="2" id="KW-1185">Reference proteome</keyword>
<protein>
    <submittedName>
        <fullName evidence="1">Uncharacterized protein</fullName>
    </submittedName>
</protein>
<name>A0ABR0QB66_GOSAR</name>